<proteinExistence type="predicted"/>
<accession>A0A1M6IH34</accession>
<feature type="transmembrane region" description="Helical" evidence="1">
    <location>
        <begin position="136"/>
        <end position="151"/>
    </location>
</feature>
<dbReference type="EMBL" id="FQZS01000032">
    <property type="protein sequence ID" value="SHJ33738.1"/>
    <property type="molecule type" value="Genomic_DNA"/>
</dbReference>
<keyword evidence="1" id="KW-1133">Transmembrane helix</keyword>
<dbReference type="OrthoDB" id="1951930at2"/>
<dbReference type="AlphaFoldDB" id="A0A1M6IH34"/>
<evidence type="ECO:0000256" key="1">
    <source>
        <dbReference type="SAM" id="Phobius"/>
    </source>
</evidence>
<keyword evidence="1" id="KW-0472">Membrane</keyword>
<evidence type="ECO:0000313" key="3">
    <source>
        <dbReference type="Proteomes" id="UP000184442"/>
    </source>
</evidence>
<reference evidence="2 3" key="1">
    <citation type="submission" date="2016-11" db="EMBL/GenBank/DDBJ databases">
        <authorList>
            <person name="Jaros S."/>
            <person name="Januszkiewicz K."/>
            <person name="Wedrychowicz H."/>
        </authorList>
    </citation>
    <scope>NUCLEOTIDE SEQUENCE [LARGE SCALE GENOMIC DNA]</scope>
    <source>
        <strain evidence="2 3">DSM 19022</strain>
    </source>
</reference>
<evidence type="ECO:0000313" key="2">
    <source>
        <dbReference type="EMBL" id="SHJ33738.1"/>
    </source>
</evidence>
<dbReference type="RefSeq" id="WP_073027600.1">
    <property type="nucleotide sequence ID" value="NZ_FQZS01000032.1"/>
</dbReference>
<keyword evidence="3" id="KW-1185">Reference proteome</keyword>
<sequence>MGVFTVLTDYIKNTFSKLNQYTILQLLWVIAIYYFVLNSLLDFASTIDDMTFNITSIKEILEYNQSILDFLQKYEIVWIELTILIFFASIIVILVTHIIFEDYIFIRSCSRYGGNLSLWSLMIYGTYKLYIFTGSYYGIVLFAISAVAHWVKEKKSNLLRRFY</sequence>
<protein>
    <submittedName>
        <fullName evidence="2">Uncharacterized protein</fullName>
    </submittedName>
</protein>
<gene>
    <name evidence="2" type="ORF">SAMN02745176_03255</name>
</gene>
<name>A0A1M6IH34_9FIRM</name>
<keyword evidence="1" id="KW-0812">Transmembrane</keyword>
<organism evidence="2 3">
    <name type="scientific">Lutispora thermophila DSM 19022</name>
    <dbReference type="NCBI Taxonomy" id="1122184"/>
    <lineage>
        <taxon>Bacteria</taxon>
        <taxon>Bacillati</taxon>
        <taxon>Bacillota</taxon>
        <taxon>Clostridia</taxon>
        <taxon>Lutisporales</taxon>
        <taxon>Lutisporaceae</taxon>
        <taxon>Lutispora</taxon>
    </lineage>
</organism>
<dbReference type="Proteomes" id="UP000184442">
    <property type="component" value="Unassembled WGS sequence"/>
</dbReference>
<dbReference type="STRING" id="1122184.SAMN02745176_03255"/>
<feature type="transmembrane region" description="Helical" evidence="1">
    <location>
        <begin position="21"/>
        <end position="41"/>
    </location>
</feature>
<feature type="transmembrane region" description="Helical" evidence="1">
    <location>
        <begin position="76"/>
        <end position="100"/>
    </location>
</feature>